<dbReference type="Pfam" id="PF04715">
    <property type="entry name" value="Anth_synt_I_N"/>
    <property type="match status" value="1"/>
</dbReference>
<evidence type="ECO:0000256" key="6">
    <source>
        <dbReference type="ARBA" id="ARBA00020653"/>
    </source>
</evidence>
<dbReference type="NCBIfam" id="TIGR00564">
    <property type="entry name" value="trpE_most"/>
    <property type="match status" value="1"/>
</dbReference>
<keyword evidence="8 15" id="KW-0479">Metal-binding</keyword>
<evidence type="ECO:0000256" key="15">
    <source>
        <dbReference type="RuleBase" id="RU364045"/>
    </source>
</evidence>
<keyword evidence="9 15" id="KW-0822">Tryptophan biosynthesis</keyword>
<comment type="pathway">
    <text evidence="2 15">Amino-acid biosynthesis; L-tryptophan biosynthesis; L-tryptophan from chorismate: step 1/5.</text>
</comment>
<comment type="similarity">
    <text evidence="3 15">Belongs to the anthranilate synthase component I family.</text>
</comment>
<evidence type="ECO:0000256" key="5">
    <source>
        <dbReference type="ARBA" id="ARBA00012266"/>
    </source>
</evidence>
<reference evidence="19 20" key="1">
    <citation type="submission" date="2015-06" db="EMBL/GenBank/DDBJ databases">
        <title>Investigation of pathophysiology for high-risk pregnancy and development of treatment modality based on it.</title>
        <authorList>
            <person name="Kim B.-C."/>
            <person name="Lim S."/>
        </authorList>
    </citation>
    <scope>NUCLEOTIDE SEQUENCE [LARGE SCALE GENOMIC DNA]</scope>
    <source>
        <strain evidence="19 20">AD1-86</strain>
    </source>
</reference>
<evidence type="ECO:0000313" key="19">
    <source>
        <dbReference type="EMBL" id="ANP27720.1"/>
    </source>
</evidence>
<dbReference type="UniPathway" id="UPA00035">
    <property type="reaction ID" value="UER00040"/>
</dbReference>
<evidence type="ECO:0000256" key="4">
    <source>
        <dbReference type="ARBA" id="ARBA00011575"/>
    </source>
</evidence>
<dbReference type="PANTHER" id="PTHR11236">
    <property type="entry name" value="AMINOBENZOATE/ANTHRANILATE SYNTHASE"/>
    <property type="match status" value="1"/>
</dbReference>
<dbReference type="EMBL" id="CP012117">
    <property type="protein sequence ID" value="ANP27720.1"/>
    <property type="molecule type" value="Genomic_DNA"/>
</dbReference>
<dbReference type="GO" id="GO:0004049">
    <property type="term" value="F:anthranilate synthase activity"/>
    <property type="evidence" value="ECO:0007669"/>
    <property type="project" value="UniProtKB-EC"/>
</dbReference>
<evidence type="ECO:0000256" key="2">
    <source>
        <dbReference type="ARBA" id="ARBA00004873"/>
    </source>
</evidence>
<keyword evidence="7 15" id="KW-0028">Amino-acid biosynthesis</keyword>
<evidence type="ECO:0000256" key="11">
    <source>
        <dbReference type="ARBA" id="ARBA00023141"/>
    </source>
</evidence>
<evidence type="ECO:0000256" key="9">
    <source>
        <dbReference type="ARBA" id="ARBA00022822"/>
    </source>
</evidence>
<dbReference type="InterPro" id="IPR006805">
    <property type="entry name" value="Anth_synth_I_N"/>
</dbReference>
<keyword evidence="11 15" id="KW-0057">Aromatic amino acid biosynthesis</keyword>
<dbReference type="PATRIC" id="fig|1630135.4.peg.1171"/>
<feature type="region of interest" description="Disordered" evidence="16">
    <location>
        <begin position="487"/>
        <end position="508"/>
    </location>
</feature>
<evidence type="ECO:0000256" key="1">
    <source>
        <dbReference type="ARBA" id="ARBA00001946"/>
    </source>
</evidence>
<evidence type="ECO:0000256" key="3">
    <source>
        <dbReference type="ARBA" id="ARBA00009562"/>
    </source>
</evidence>
<evidence type="ECO:0000313" key="20">
    <source>
        <dbReference type="Proteomes" id="UP000092596"/>
    </source>
</evidence>
<dbReference type="AlphaFoldDB" id="A0A1B0ZIG3"/>
<protein>
    <recommendedName>
        <fullName evidence="6 15">Anthranilate synthase component 1</fullName>
        <ecNumber evidence="5 15">4.1.3.27</ecNumber>
    </recommendedName>
</protein>
<dbReference type="SUPFAM" id="SSF56322">
    <property type="entry name" value="ADC synthase"/>
    <property type="match status" value="1"/>
</dbReference>
<dbReference type="Proteomes" id="UP000092596">
    <property type="component" value="Chromosome"/>
</dbReference>
<evidence type="ECO:0000256" key="12">
    <source>
        <dbReference type="ARBA" id="ARBA00023239"/>
    </source>
</evidence>
<dbReference type="NCBIfam" id="NF010086">
    <property type="entry name" value="PRK13571.1"/>
    <property type="match status" value="1"/>
</dbReference>
<dbReference type="InterPro" id="IPR015890">
    <property type="entry name" value="Chorismate_C"/>
</dbReference>
<dbReference type="InterPro" id="IPR005801">
    <property type="entry name" value="ADC_synthase"/>
</dbReference>
<evidence type="ECO:0000256" key="16">
    <source>
        <dbReference type="SAM" id="MobiDB-lite"/>
    </source>
</evidence>
<gene>
    <name evidence="15" type="primary">trpE</name>
    <name evidence="19" type="ORF">DAD186_11700</name>
</gene>
<dbReference type="RefSeq" id="WP_065247872.1">
    <property type="nucleotide sequence ID" value="NZ_CP012117.1"/>
</dbReference>
<evidence type="ECO:0000259" key="18">
    <source>
        <dbReference type="Pfam" id="PF04715"/>
    </source>
</evidence>
<dbReference type="PANTHER" id="PTHR11236:SF46">
    <property type="entry name" value="ANTHRANILATE SYNTHASE COMPONENT 1"/>
    <property type="match status" value="1"/>
</dbReference>
<dbReference type="PRINTS" id="PR00095">
    <property type="entry name" value="ANTSNTHASEI"/>
</dbReference>
<comment type="function">
    <text evidence="13 15">Part of a heterotetrameric complex that catalyzes the two-step biosynthesis of anthranilate, an intermediate in the biosynthesis of L-tryptophan. In the first step, the glutamine-binding beta subunit (TrpG) of anthranilate synthase (AS) provides the glutamine amidotransferase activity which generates ammonia as a substrate that, along with chorismate, is used in the second step, catalyzed by the large alpha subunit of AS (TrpE) to produce anthranilate. In the absence of TrpG, TrpE can synthesize anthranilate directly from chorismate and high concentrations of ammonia.</text>
</comment>
<evidence type="ECO:0000256" key="8">
    <source>
        <dbReference type="ARBA" id="ARBA00022723"/>
    </source>
</evidence>
<dbReference type="Gene3D" id="3.60.120.10">
    <property type="entry name" value="Anthranilate synthase"/>
    <property type="match status" value="1"/>
</dbReference>
<evidence type="ECO:0000256" key="14">
    <source>
        <dbReference type="ARBA" id="ARBA00047683"/>
    </source>
</evidence>
<accession>A0A1B0ZIG3</accession>
<dbReference type="STRING" id="1630135.DAD186_11700"/>
<dbReference type="EC" id="4.1.3.27" evidence="5 15"/>
<dbReference type="InterPro" id="IPR019999">
    <property type="entry name" value="Anth_synth_I-like"/>
</dbReference>
<sequence length="522" mass="56695">MSRRVIYPEKVRGLEGAKLGEVWPDRETFLELARSQRIVPVVIRLLADQDTPISLYRKLTAPSGPAGSFLLESAGQGEDSRWSIIGVKARASLTEKDGEARWYGDVPASVPTSGNPLEALRATATAFKSARFDHLPPFTGGLVGFVSYDVVRRIEKLPHQPIDEIGTPELCMLLAEDVAVFDHTDSTVLLVVNALNLNGHQSGAEEAYDAALVRIEAMREALRARIETTPVVYSSVESPLSTARTSQTEFEKSVETAIENIIDGEIFQVVPSQRHTQVTNADPLEVYRVLRRLNPSPYMFLVRAHDGDGKPIDIVGASPETLVTVRDRQASTHPIAGSRPRGVDAEDDERLKNELLADPKDRSEHLMLVDLGRNDLHKVCQAGSVIVRDFMSVVKYSHVMHMISSVTGTLKDGMTAFDALTAAFPAGTLTGAPKPRAMQIIDELEPVSRGIYGGTVGYLDFAGDLDMAIAIRTTVMKDGRAHVQAGGGVVADSSPTMEHRESLSKAAAAERAVASAETLRSQ</sequence>
<evidence type="ECO:0000256" key="13">
    <source>
        <dbReference type="ARBA" id="ARBA00025634"/>
    </source>
</evidence>
<dbReference type="GO" id="GO:0046872">
    <property type="term" value="F:metal ion binding"/>
    <property type="evidence" value="ECO:0007669"/>
    <property type="project" value="UniProtKB-KW"/>
</dbReference>
<dbReference type="InterPro" id="IPR005256">
    <property type="entry name" value="Anth_synth_I_PabB"/>
</dbReference>
<organism evidence="19 20">
    <name type="scientific">Dermabacter vaginalis</name>
    <dbReference type="NCBI Taxonomy" id="1630135"/>
    <lineage>
        <taxon>Bacteria</taxon>
        <taxon>Bacillati</taxon>
        <taxon>Actinomycetota</taxon>
        <taxon>Actinomycetes</taxon>
        <taxon>Micrococcales</taxon>
        <taxon>Dermabacteraceae</taxon>
        <taxon>Dermabacter</taxon>
    </lineage>
</organism>
<dbReference type="KEGG" id="dva:DAD186_11700"/>
<comment type="cofactor">
    <cofactor evidence="1 15">
        <name>Mg(2+)</name>
        <dbReference type="ChEBI" id="CHEBI:18420"/>
    </cofactor>
</comment>
<proteinExistence type="inferred from homology"/>
<comment type="catalytic activity">
    <reaction evidence="14 15">
        <text>chorismate + L-glutamine = anthranilate + pyruvate + L-glutamate + H(+)</text>
        <dbReference type="Rhea" id="RHEA:21732"/>
        <dbReference type="ChEBI" id="CHEBI:15361"/>
        <dbReference type="ChEBI" id="CHEBI:15378"/>
        <dbReference type="ChEBI" id="CHEBI:16567"/>
        <dbReference type="ChEBI" id="CHEBI:29748"/>
        <dbReference type="ChEBI" id="CHEBI:29985"/>
        <dbReference type="ChEBI" id="CHEBI:58359"/>
        <dbReference type="EC" id="4.1.3.27"/>
    </reaction>
</comment>
<evidence type="ECO:0000259" key="17">
    <source>
        <dbReference type="Pfam" id="PF00425"/>
    </source>
</evidence>
<comment type="subunit">
    <text evidence="4 15">Heterotetramer consisting of two non-identical subunits: a beta subunit (TrpG) and a large alpha subunit (TrpE).</text>
</comment>
<evidence type="ECO:0000256" key="7">
    <source>
        <dbReference type="ARBA" id="ARBA00022605"/>
    </source>
</evidence>
<keyword evidence="10 15" id="KW-0460">Magnesium</keyword>
<feature type="domain" description="Chorismate-utilising enzyme C-terminal" evidence="17">
    <location>
        <begin position="247"/>
        <end position="505"/>
    </location>
</feature>
<feature type="domain" description="Anthranilate synthase component I N-terminal" evidence="18">
    <location>
        <begin position="48"/>
        <end position="189"/>
    </location>
</feature>
<name>A0A1B0ZIG3_9MICO</name>
<dbReference type="Pfam" id="PF00425">
    <property type="entry name" value="Chorismate_bind"/>
    <property type="match status" value="1"/>
</dbReference>
<keyword evidence="12 15" id="KW-0456">Lyase</keyword>
<evidence type="ECO:0000256" key="10">
    <source>
        <dbReference type="ARBA" id="ARBA00022842"/>
    </source>
</evidence>
<dbReference type="GO" id="GO:0000162">
    <property type="term" value="P:L-tryptophan biosynthetic process"/>
    <property type="evidence" value="ECO:0007669"/>
    <property type="project" value="UniProtKB-UniPathway"/>
</dbReference>